<gene>
    <name evidence="1" type="ORF">FX987_05070</name>
</gene>
<sequence>MDKRTLSERDICTKLINPAREQAGWDIQSQVREELPVANGRIIIRGRMHTRAHSRRADYVLNYKRTSPSQLSKPKITKRHAASLGLQRCIGCTLCLQ</sequence>
<dbReference type="Gene3D" id="3.90.1570.30">
    <property type="match status" value="1"/>
</dbReference>
<evidence type="ECO:0000313" key="2">
    <source>
        <dbReference type="Proteomes" id="UP000509761"/>
    </source>
</evidence>
<reference evidence="1 2" key="1">
    <citation type="submission" date="2019-12" db="EMBL/GenBank/DDBJ databases">
        <title>Genome sequencing and assembly of endphytes of Porphyra tenera.</title>
        <authorList>
            <person name="Park J.M."/>
            <person name="Shin R."/>
            <person name="Jo S.H."/>
        </authorList>
    </citation>
    <scope>NUCLEOTIDE SEQUENCE [LARGE SCALE GENOMIC DNA]</scope>
    <source>
        <strain evidence="1 2">GPM3</strain>
    </source>
</reference>
<evidence type="ECO:0000313" key="1">
    <source>
        <dbReference type="EMBL" id="QKS27249.1"/>
    </source>
</evidence>
<dbReference type="Proteomes" id="UP000509761">
    <property type="component" value="Chromosome"/>
</dbReference>
<dbReference type="AlphaFoldDB" id="A0AAP9NSX2"/>
<proteinExistence type="predicted"/>
<keyword evidence="2" id="KW-1185">Reference proteome</keyword>
<accession>A0AAP9NSX2</accession>
<protein>
    <submittedName>
        <fullName evidence="1">Uncharacterized protein</fullName>
    </submittedName>
</protein>
<dbReference type="EMBL" id="CP054580">
    <property type="protein sequence ID" value="QKS27249.1"/>
    <property type="molecule type" value="Genomic_DNA"/>
</dbReference>
<organism evidence="1 2">
    <name type="scientific">Vreelandella titanicae</name>
    <dbReference type="NCBI Taxonomy" id="664683"/>
    <lineage>
        <taxon>Bacteria</taxon>
        <taxon>Pseudomonadati</taxon>
        <taxon>Pseudomonadota</taxon>
        <taxon>Gammaproteobacteria</taxon>
        <taxon>Oceanospirillales</taxon>
        <taxon>Halomonadaceae</taxon>
        <taxon>Vreelandella</taxon>
    </lineage>
</organism>
<name>A0AAP9NSX2_9GAMM</name>